<evidence type="ECO:0000256" key="3">
    <source>
        <dbReference type="SAM" id="Phobius"/>
    </source>
</evidence>
<sequence length="617" mass="69781">MADSTPADVRSLFQDFDDAAVFDSMAETCAAAKCTNFVVEFGHDRARVAHDLEPAHFEHLYDESQRPRSDFPIRWINIWDTSKQPQVMNFLGERYDFSPRMISIMKKAREFNHLSAEAHTAEPRRRASPGGITVESHQIDPEQGKAGLPANGQSTASSSTQHVGSKANLLAGDDVKLFLLLKNKVNYSSIDQTDNALCIGAHWLHERVPVPGFTRKPDVSSPETLMPSKHWLWLVLTNDNTVLSLHEAPFLPEANELQTPDREQYFAECLKNIRANTLSVLLQLSVKGFDQYAHKPLSQSSVRKAMSDKHGRWSRRHGTNFSISHLNVEGASNLFYYLFEDYAAAATFQAAERTLKELTPIVLGSDTRKMRTQTAGIIPRLHSLGKDLRELKHLFENYKAMIQKILQTTQPDNSTLRMTRSTTSGLHDLGDDSGPRDGEEAVLVMAKSARERFERLGERLQWLMLNTIKGYQDETVALSDTYFNLMQQKDTAATARLNRSATLLAKLSVFFLPLSFVTSYYSIQIEEMYSQWRTRDFDQAILITVVLSFAALFFFNKLLFILIDALDKVGPNFEEFCRRRFAAAGVAWRERRSARRAKRNRGGGGGGEDDLSLDNSR</sequence>
<proteinExistence type="predicted"/>
<dbReference type="Gene3D" id="1.20.58.340">
    <property type="entry name" value="Magnesium transport protein CorA, transmembrane region"/>
    <property type="match status" value="1"/>
</dbReference>
<dbReference type="GO" id="GO:0005886">
    <property type="term" value="C:plasma membrane"/>
    <property type="evidence" value="ECO:0007669"/>
    <property type="project" value="UniProtKB-SubCell"/>
</dbReference>
<dbReference type="InParanoid" id="A0A136ITN7"/>
<organism evidence="4 5">
    <name type="scientific">Microdochium bolleyi</name>
    <dbReference type="NCBI Taxonomy" id="196109"/>
    <lineage>
        <taxon>Eukaryota</taxon>
        <taxon>Fungi</taxon>
        <taxon>Dikarya</taxon>
        <taxon>Ascomycota</taxon>
        <taxon>Pezizomycotina</taxon>
        <taxon>Sordariomycetes</taxon>
        <taxon>Xylariomycetidae</taxon>
        <taxon>Xylariales</taxon>
        <taxon>Microdochiaceae</taxon>
        <taxon>Microdochium</taxon>
    </lineage>
</organism>
<protein>
    <recommendedName>
        <fullName evidence="6">ADP-ribosylation factor</fullName>
    </recommendedName>
</protein>
<evidence type="ECO:0000256" key="1">
    <source>
        <dbReference type="ARBA" id="ARBA00004651"/>
    </source>
</evidence>
<feature type="region of interest" description="Disordered" evidence="2">
    <location>
        <begin position="142"/>
        <end position="161"/>
    </location>
</feature>
<keyword evidence="3" id="KW-0812">Transmembrane</keyword>
<dbReference type="OrthoDB" id="5430812at2759"/>
<dbReference type="Proteomes" id="UP000070501">
    <property type="component" value="Unassembled WGS sequence"/>
</dbReference>
<dbReference type="GO" id="GO:0015095">
    <property type="term" value="F:magnesium ion transmembrane transporter activity"/>
    <property type="evidence" value="ECO:0007669"/>
    <property type="project" value="TreeGrafter"/>
</dbReference>
<feature type="compositionally biased region" description="Polar residues" evidence="2">
    <location>
        <begin position="151"/>
        <end position="161"/>
    </location>
</feature>
<dbReference type="PANTHER" id="PTHR46494:SF1">
    <property type="entry name" value="CORA FAMILY METAL ION TRANSPORTER (EUROFUNG)"/>
    <property type="match status" value="1"/>
</dbReference>
<dbReference type="PANTHER" id="PTHR46494">
    <property type="entry name" value="CORA FAMILY METAL ION TRANSPORTER (EUROFUNG)"/>
    <property type="match status" value="1"/>
</dbReference>
<keyword evidence="3" id="KW-1133">Transmembrane helix</keyword>
<keyword evidence="5" id="KW-1185">Reference proteome</keyword>
<name>A0A136ITN7_9PEZI</name>
<dbReference type="STRING" id="196109.A0A136ITN7"/>
<feature type="compositionally biased region" description="Acidic residues" evidence="2">
    <location>
        <begin position="607"/>
        <end position="617"/>
    </location>
</feature>
<dbReference type="GO" id="GO:0015087">
    <property type="term" value="F:cobalt ion transmembrane transporter activity"/>
    <property type="evidence" value="ECO:0007669"/>
    <property type="project" value="TreeGrafter"/>
</dbReference>
<comment type="subcellular location">
    <subcellularLocation>
        <location evidence="1">Cell membrane</location>
        <topology evidence="1">Multi-pass membrane protein</topology>
    </subcellularLocation>
</comment>
<dbReference type="EMBL" id="KQ964259">
    <property type="protein sequence ID" value="KXJ88241.1"/>
    <property type="molecule type" value="Genomic_DNA"/>
</dbReference>
<accession>A0A136ITN7</accession>
<dbReference type="InterPro" id="IPR002523">
    <property type="entry name" value="MgTranspt_CorA/ZnTranspt_ZntB"/>
</dbReference>
<evidence type="ECO:0000313" key="4">
    <source>
        <dbReference type="EMBL" id="KXJ88241.1"/>
    </source>
</evidence>
<feature type="region of interest" description="Disordered" evidence="2">
    <location>
        <begin position="595"/>
        <end position="617"/>
    </location>
</feature>
<evidence type="ECO:0000256" key="2">
    <source>
        <dbReference type="SAM" id="MobiDB-lite"/>
    </source>
</evidence>
<feature type="transmembrane region" description="Helical" evidence="3">
    <location>
        <begin position="503"/>
        <end position="521"/>
    </location>
</feature>
<reference evidence="5" key="1">
    <citation type="submission" date="2016-02" db="EMBL/GenBank/DDBJ databases">
        <title>Draft genome sequence of Microdochium bolleyi, a fungal endophyte of beachgrass.</title>
        <authorList>
            <consortium name="DOE Joint Genome Institute"/>
            <person name="David A.S."/>
            <person name="May G."/>
            <person name="Haridas S."/>
            <person name="Lim J."/>
            <person name="Wang M."/>
            <person name="Labutti K."/>
            <person name="Lipzen A."/>
            <person name="Barry K."/>
            <person name="Grigoriev I.V."/>
        </authorList>
    </citation>
    <scope>NUCLEOTIDE SEQUENCE [LARGE SCALE GENOMIC DNA]</scope>
    <source>
        <strain evidence="5">J235TASD1</strain>
    </source>
</reference>
<evidence type="ECO:0008006" key="6">
    <source>
        <dbReference type="Google" id="ProtNLM"/>
    </source>
</evidence>
<dbReference type="GO" id="GO:0000287">
    <property type="term" value="F:magnesium ion binding"/>
    <property type="evidence" value="ECO:0007669"/>
    <property type="project" value="TreeGrafter"/>
</dbReference>
<feature type="region of interest" description="Disordered" evidence="2">
    <location>
        <begin position="116"/>
        <end position="137"/>
    </location>
</feature>
<evidence type="ECO:0000313" key="5">
    <source>
        <dbReference type="Proteomes" id="UP000070501"/>
    </source>
</evidence>
<dbReference type="AlphaFoldDB" id="A0A136ITN7"/>
<keyword evidence="3" id="KW-0472">Membrane</keyword>
<dbReference type="Pfam" id="PF01544">
    <property type="entry name" value="CorA"/>
    <property type="match status" value="1"/>
</dbReference>
<feature type="transmembrane region" description="Helical" evidence="3">
    <location>
        <begin position="541"/>
        <end position="563"/>
    </location>
</feature>
<feature type="compositionally biased region" description="Polar residues" evidence="2">
    <location>
        <begin position="412"/>
        <end position="425"/>
    </location>
</feature>
<dbReference type="GO" id="GO:0050897">
    <property type="term" value="F:cobalt ion binding"/>
    <property type="evidence" value="ECO:0007669"/>
    <property type="project" value="TreeGrafter"/>
</dbReference>
<gene>
    <name evidence="4" type="ORF">Micbo1qcDRAFT_236009</name>
</gene>
<feature type="region of interest" description="Disordered" evidence="2">
    <location>
        <begin position="412"/>
        <end position="436"/>
    </location>
</feature>